<dbReference type="Gene3D" id="1.20.1260.100">
    <property type="entry name" value="TspO/MBR protein"/>
    <property type="match status" value="1"/>
</dbReference>
<evidence type="ECO:0000313" key="11">
    <source>
        <dbReference type="Proteomes" id="UP001465755"/>
    </source>
</evidence>
<evidence type="ECO:0000259" key="9">
    <source>
        <dbReference type="Pfam" id="PF07059"/>
    </source>
</evidence>
<keyword evidence="11" id="KW-1185">Reference proteome</keyword>
<feature type="transmembrane region" description="Helical" evidence="7">
    <location>
        <begin position="59"/>
        <end position="77"/>
    </location>
</feature>
<evidence type="ECO:0000256" key="3">
    <source>
        <dbReference type="ARBA" id="ARBA00022692"/>
    </source>
</evidence>
<feature type="transmembrane region" description="Helical" evidence="7">
    <location>
        <begin position="111"/>
        <end position="130"/>
    </location>
</feature>
<dbReference type="AlphaFoldDB" id="A0AAW1P993"/>
<feature type="region of interest" description="Disordered" evidence="6">
    <location>
        <begin position="166"/>
        <end position="211"/>
    </location>
</feature>
<accession>A0AAW1P993</accession>
<comment type="subcellular location">
    <subcellularLocation>
        <location evidence="1">Membrane</location>
        <topology evidence="1">Multi-pass membrane protein</topology>
    </subcellularLocation>
</comment>
<evidence type="ECO:0000256" key="4">
    <source>
        <dbReference type="ARBA" id="ARBA00022989"/>
    </source>
</evidence>
<feature type="transmembrane region" description="Helical" evidence="7">
    <location>
        <begin position="84"/>
        <end position="105"/>
    </location>
</feature>
<dbReference type="PANTHER" id="PTHR12136">
    <property type="entry name" value="ENHANCED DISEASE RESISTANCE-RELATED"/>
    <property type="match status" value="1"/>
</dbReference>
<feature type="chain" id="PRO_5043688107" description="Protein ENHANCED DISEASE RESISTANCE 2 C-terminal domain-containing protein" evidence="8">
    <location>
        <begin position="26"/>
        <end position="690"/>
    </location>
</feature>
<proteinExistence type="inferred from homology"/>
<comment type="similarity">
    <text evidence="2">Belongs to the TspO/BZRP family.</text>
</comment>
<dbReference type="CDD" id="cd15904">
    <property type="entry name" value="TSPO_MBR"/>
    <property type="match status" value="1"/>
</dbReference>
<dbReference type="GO" id="GO:0016020">
    <property type="term" value="C:membrane"/>
    <property type="evidence" value="ECO:0007669"/>
    <property type="project" value="UniProtKB-SubCell"/>
</dbReference>
<sequence length="690" mass="74059">MGHIGSLVVALLFPFTGCLIKRVFAGSKSYDTLRSGEGVSGIPAARNFVLWGSQQQVRSVWLLIYPLMGLSSWRIYINPQPHAVALALYVALLVATWLCWPPIFLPHKPQAGLLDLAVMGSLLWSTCAWFSALDKGAALLLLPYLGWTVFATVLINSLDTSPASEGGEARHFAAAKRHANPPRIDTNMESADDRLGQNHTGSLLPPLPTLSPAAVPPRAAHGPAGLPIDLGSNGAQPVASPSWLGSRSPFPTTGPRFSQDGERASGVASGMVSRQSSGALRNSVGGVAGLLSRVSSTLSDTLGSAGSALLRATSLRKSISAEEDDTLMGEPCSDSISMKYFQQPGSAGFKVRGQNYLVDKKKYEPEAPAMTLGSVNLINQKRHTFHIARFLPSIRDSPAPFTFVWQIMVPNKQNLAFVLAWQLPYDPVAAVNKALLSIPEEEGGRPLMDDEELANMASDPAWQLQQRAEQSDTGDGEANGISESAAEGAEELPASASPERKGHRRSRSRLEEVAQGAGDRTLFGNPKESPAKAPPKAKALEPTPYSNCKPFDVSVMRMLDESGDEDAKQKRRNSVFKVIPRIAEGSWMVRQAVGTTPALLGNKLTTKYFRGPRYLEVDLDVGSSRSASHVVGLVNGALKGLTIDLAIVLEGRFQDELPESLLGTVRLIHLDLTQAADLDNDTGIITDAKL</sequence>
<dbReference type="PANTHER" id="PTHR12136:SF41">
    <property type="entry name" value="PLECKSTRIN HOMOLOGY (PH) AND LIPID-BINDING START DOMAINS-CONTAINING PROTEIN"/>
    <property type="match status" value="1"/>
</dbReference>
<feature type="domain" description="Protein ENHANCED DISEASE RESISTANCE 2 C-terminal" evidence="9">
    <location>
        <begin position="556"/>
        <end position="671"/>
    </location>
</feature>
<evidence type="ECO:0000256" key="6">
    <source>
        <dbReference type="SAM" id="MobiDB-lite"/>
    </source>
</evidence>
<evidence type="ECO:0000256" key="7">
    <source>
        <dbReference type="SAM" id="Phobius"/>
    </source>
</evidence>
<name>A0AAW1P993_9CHLO</name>
<evidence type="ECO:0000256" key="2">
    <source>
        <dbReference type="ARBA" id="ARBA00007524"/>
    </source>
</evidence>
<dbReference type="Pfam" id="PF07059">
    <property type="entry name" value="EDR2_C"/>
    <property type="match status" value="2"/>
</dbReference>
<dbReference type="InterPro" id="IPR038330">
    <property type="entry name" value="TspO/MBR-related_sf"/>
</dbReference>
<keyword evidence="3 7" id="KW-0812">Transmembrane</keyword>
<dbReference type="EMBL" id="JALJOQ010000037">
    <property type="protein sequence ID" value="KAK9806515.1"/>
    <property type="molecule type" value="Genomic_DNA"/>
</dbReference>
<protein>
    <recommendedName>
        <fullName evidence="9">Protein ENHANCED DISEASE RESISTANCE 2 C-terminal domain-containing protein</fullName>
    </recommendedName>
</protein>
<dbReference type="Pfam" id="PF03073">
    <property type="entry name" value="TspO_MBR"/>
    <property type="match status" value="1"/>
</dbReference>
<feature type="signal peptide" evidence="8">
    <location>
        <begin position="1"/>
        <end position="25"/>
    </location>
</feature>
<feature type="region of interest" description="Disordered" evidence="6">
    <location>
        <begin position="463"/>
        <end position="545"/>
    </location>
</feature>
<feature type="domain" description="Protein ENHANCED DISEASE RESISTANCE 2 C-terminal" evidence="9">
    <location>
        <begin position="343"/>
        <end position="430"/>
    </location>
</feature>
<evidence type="ECO:0000256" key="1">
    <source>
        <dbReference type="ARBA" id="ARBA00004141"/>
    </source>
</evidence>
<comment type="caution">
    <text evidence="10">The sequence shown here is derived from an EMBL/GenBank/DDBJ whole genome shotgun (WGS) entry which is preliminary data.</text>
</comment>
<evidence type="ECO:0000256" key="8">
    <source>
        <dbReference type="SAM" id="SignalP"/>
    </source>
</evidence>
<dbReference type="InterPro" id="IPR045096">
    <property type="entry name" value="EDR2-like"/>
</dbReference>
<gene>
    <name evidence="10" type="ORF">WJX73_005835</name>
</gene>
<evidence type="ECO:0000256" key="5">
    <source>
        <dbReference type="ARBA" id="ARBA00023136"/>
    </source>
</evidence>
<dbReference type="InterPro" id="IPR004307">
    <property type="entry name" value="TspO_MBR"/>
</dbReference>
<organism evidence="10 11">
    <name type="scientific">Symbiochloris irregularis</name>
    <dbReference type="NCBI Taxonomy" id="706552"/>
    <lineage>
        <taxon>Eukaryota</taxon>
        <taxon>Viridiplantae</taxon>
        <taxon>Chlorophyta</taxon>
        <taxon>core chlorophytes</taxon>
        <taxon>Trebouxiophyceae</taxon>
        <taxon>Trebouxiales</taxon>
        <taxon>Trebouxiaceae</taxon>
        <taxon>Symbiochloris</taxon>
    </lineage>
</organism>
<dbReference type="Proteomes" id="UP001465755">
    <property type="component" value="Unassembled WGS sequence"/>
</dbReference>
<keyword evidence="4 7" id="KW-1133">Transmembrane helix</keyword>
<keyword evidence="8" id="KW-0732">Signal</keyword>
<feature type="compositionally biased region" description="Polar residues" evidence="6">
    <location>
        <begin position="463"/>
        <end position="473"/>
    </location>
</feature>
<reference evidence="10 11" key="1">
    <citation type="journal article" date="2024" name="Nat. Commun.">
        <title>Phylogenomics reveals the evolutionary origins of lichenization in chlorophyte algae.</title>
        <authorList>
            <person name="Puginier C."/>
            <person name="Libourel C."/>
            <person name="Otte J."/>
            <person name="Skaloud P."/>
            <person name="Haon M."/>
            <person name="Grisel S."/>
            <person name="Petersen M."/>
            <person name="Berrin J.G."/>
            <person name="Delaux P.M."/>
            <person name="Dal Grande F."/>
            <person name="Keller J."/>
        </authorList>
    </citation>
    <scope>NUCLEOTIDE SEQUENCE [LARGE SCALE GENOMIC DNA]</scope>
    <source>
        <strain evidence="10 11">SAG 2036</strain>
    </source>
</reference>
<evidence type="ECO:0000313" key="10">
    <source>
        <dbReference type="EMBL" id="KAK9806515.1"/>
    </source>
</evidence>
<keyword evidence="5 7" id="KW-0472">Membrane</keyword>
<dbReference type="InterPro" id="IPR009769">
    <property type="entry name" value="EDR2_C"/>
</dbReference>
<feature type="compositionally biased region" description="Low complexity" evidence="6">
    <location>
        <begin position="476"/>
        <end position="497"/>
    </location>
</feature>